<proteinExistence type="predicted"/>
<dbReference type="Gene3D" id="1.20.1250.20">
    <property type="entry name" value="MFS general substrate transporter like domains"/>
    <property type="match status" value="1"/>
</dbReference>
<accession>A0A066YIX3</accession>
<dbReference type="HOGENOM" id="CLU_1088943_0_0_11"/>
<dbReference type="Pfam" id="PF07690">
    <property type="entry name" value="MFS_1"/>
    <property type="match status" value="1"/>
</dbReference>
<comment type="subcellular location">
    <subcellularLocation>
        <location evidence="1">Cell membrane</location>
        <topology evidence="1">Multi-pass membrane protein</topology>
    </subcellularLocation>
</comment>
<keyword evidence="9" id="KW-1185">Reference proteome</keyword>
<keyword evidence="2" id="KW-1003">Cell membrane</keyword>
<feature type="transmembrane region" description="Helical" evidence="6">
    <location>
        <begin position="200"/>
        <end position="220"/>
    </location>
</feature>
<evidence type="ECO:0000256" key="6">
    <source>
        <dbReference type="SAM" id="Phobius"/>
    </source>
</evidence>
<dbReference type="PATRIC" id="fig|1348663.4.peg.6951"/>
<feature type="transmembrane region" description="Helical" evidence="6">
    <location>
        <begin position="31"/>
        <end position="49"/>
    </location>
</feature>
<keyword evidence="5 6" id="KW-0472">Membrane</keyword>
<evidence type="ECO:0000256" key="5">
    <source>
        <dbReference type="ARBA" id="ARBA00023136"/>
    </source>
</evidence>
<evidence type="ECO:0000256" key="4">
    <source>
        <dbReference type="ARBA" id="ARBA00022989"/>
    </source>
</evidence>
<reference evidence="8 9" key="1">
    <citation type="submission" date="2014-05" db="EMBL/GenBank/DDBJ databases">
        <title>Draft Genome Sequence of Kitasatospora cheerisanensis KCTC 2395.</title>
        <authorList>
            <person name="Nam D.H."/>
        </authorList>
    </citation>
    <scope>NUCLEOTIDE SEQUENCE [LARGE SCALE GENOMIC DNA]</scope>
    <source>
        <strain evidence="8 9">KCTC 2395</strain>
    </source>
</reference>
<dbReference type="AlphaFoldDB" id="A0A066YIX3"/>
<keyword evidence="4 6" id="KW-1133">Transmembrane helix</keyword>
<evidence type="ECO:0000313" key="8">
    <source>
        <dbReference type="EMBL" id="KDN81097.1"/>
    </source>
</evidence>
<feature type="domain" description="Major facilitator superfamily (MFS) profile" evidence="7">
    <location>
        <begin position="1"/>
        <end position="255"/>
    </location>
</feature>
<organism evidence="8 9">
    <name type="scientific">Kitasatospora cheerisanensis KCTC 2395</name>
    <dbReference type="NCBI Taxonomy" id="1348663"/>
    <lineage>
        <taxon>Bacteria</taxon>
        <taxon>Bacillati</taxon>
        <taxon>Actinomycetota</taxon>
        <taxon>Actinomycetes</taxon>
        <taxon>Kitasatosporales</taxon>
        <taxon>Streptomycetaceae</taxon>
        <taxon>Kitasatospora</taxon>
    </lineage>
</organism>
<evidence type="ECO:0000256" key="1">
    <source>
        <dbReference type="ARBA" id="ARBA00004651"/>
    </source>
</evidence>
<dbReference type="SUPFAM" id="SSF103473">
    <property type="entry name" value="MFS general substrate transporter"/>
    <property type="match status" value="1"/>
</dbReference>
<feature type="transmembrane region" description="Helical" evidence="6">
    <location>
        <begin position="226"/>
        <end position="244"/>
    </location>
</feature>
<feature type="transmembrane region" description="Helical" evidence="6">
    <location>
        <begin position="101"/>
        <end position="125"/>
    </location>
</feature>
<evidence type="ECO:0000256" key="2">
    <source>
        <dbReference type="ARBA" id="ARBA00022475"/>
    </source>
</evidence>
<dbReference type="GO" id="GO:0005886">
    <property type="term" value="C:plasma membrane"/>
    <property type="evidence" value="ECO:0007669"/>
    <property type="project" value="UniProtKB-SubCell"/>
</dbReference>
<dbReference type="EMBL" id="JNBY01000155">
    <property type="protein sequence ID" value="KDN81097.1"/>
    <property type="molecule type" value="Genomic_DNA"/>
</dbReference>
<dbReference type="InterPro" id="IPR036259">
    <property type="entry name" value="MFS_trans_sf"/>
</dbReference>
<dbReference type="PANTHER" id="PTHR43124">
    <property type="entry name" value="PURINE EFFLUX PUMP PBUE"/>
    <property type="match status" value="1"/>
</dbReference>
<dbReference type="GO" id="GO:0022857">
    <property type="term" value="F:transmembrane transporter activity"/>
    <property type="evidence" value="ECO:0007669"/>
    <property type="project" value="InterPro"/>
</dbReference>
<comment type="caution">
    <text evidence="8">The sequence shown here is derived from an EMBL/GenBank/DDBJ whole genome shotgun (WGS) entry which is preliminary data.</text>
</comment>
<dbReference type="Proteomes" id="UP000027178">
    <property type="component" value="Unassembled WGS sequence"/>
</dbReference>
<protein>
    <recommendedName>
        <fullName evidence="7">Major facilitator superfamily (MFS) profile domain-containing protein</fullName>
    </recommendedName>
</protein>
<keyword evidence="3 6" id="KW-0812">Transmembrane</keyword>
<feature type="transmembrane region" description="Helical" evidence="6">
    <location>
        <begin position="161"/>
        <end position="179"/>
    </location>
</feature>
<dbReference type="InterPro" id="IPR020846">
    <property type="entry name" value="MFS_dom"/>
</dbReference>
<dbReference type="eggNOG" id="COG2814">
    <property type="taxonomic scope" value="Bacteria"/>
</dbReference>
<dbReference type="InterPro" id="IPR011701">
    <property type="entry name" value="MFS"/>
</dbReference>
<gene>
    <name evidence="8" type="ORF">KCH_71910</name>
</gene>
<feature type="transmembrane region" description="Helical" evidence="6">
    <location>
        <begin position="137"/>
        <end position="155"/>
    </location>
</feature>
<dbReference type="InterPro" id="IPR050189">
    <property type="entry name" value="MFS_Efflux_Transporters"/>
</dbReference>
<dbReference type="PANTHER" id="PTHR43124:SF3">
    <property type="entry name" value="CHLORAMPHENICOL EFFLUX PUMP RV0191"/>
    <property type="match status" value="1"/>
</dbReference>
<name>A0A066YIX3_9ACTN</name>
<evidence type="ECO:0000256" key="3">
    <source>
        <dbReference type="ARBA" id="ARBA00022692"/>
    </source>
</evidence>
<evidence type="ECO:0000259" key="7">
    <source>
        <dbReference type="PROSITE" id="PS50850"/>
    </source>
</evidence>
<sequence>MVIGGLTVATALGVPLGRVAAAGLGWRTALGAVAALSALGALGVRLTLPQLPGAAPVPLRTRLAALRRPGVLRVLPLTVLGMAACYVPYSYSVPVLAAVGVSGRVAVPVALVLYGAGAVAGNLLSGRWTDRVGPVRVLTAGYAAMAVAFAVLAALAAGRWAAVPAVGVLVFLWGASSWCQTPAQQHRLLAAAAEQAPLVVSLNASAIYLGIGAGTVLGGLALPAGAAAVFALAALLAGGAAVLLRGTAGAGPTST</sequence>
<dbReference type="PROSITE" id="PS50850">
    <property type="entry name" value="MFS"/>
    <property type="match status" value="1"/>
</dbReference>
<evidence type="ECO:0000313" key="9">
    <source>
        <dbReference type="Proteomes" id="UP000027178"/>
    </source>
</evidence>
<feature type="transmembrane region" description="Helical" evidence="6">
    <location>
        <begin position="70"/>
        <end position="89"/>
    </location>
</feature>